<evidence type="ECO:0000256" key="7">
    <source>
        <dbReference type="ARBA" id="ARBA00023136"/>
    </source>
</evidence>
<dbReference type="PANTHER" id="PTHR21461">
    <property type="entry name" value="GLYCOSYLTRANSFERASE FAMILY 92 PROTEIN"/>
    <property type="match status" value="1"/>
</dbReference>
<name>A0A9R0IWP9_SPIOL</name>
<protein>
    <recommendedName>
        <fullName evidence="8">Glycosyltransferase family 92 protein</fullName>
        <ecNumber evidence="8">2.4.1.-</ecNumber>
    </recommendedName>
</protein>
<dbReference type="EC" id="2.4.1.-" evidence="8"/>
<reference evidence="10" key="2">
    <citation type="submission" date="2025-08" db="UniProtKB">
        <authorList>
            <consortium name="RefSeq"/>
        </authorList>
    </citation>
    <scope>IDENTIFICATION</scope>
    <source>
        <tissue evidence="10">Leaf</tissue>
    </source>
</reference>
<keyword evidence="6" id="KW-1133">Transmembrane helix</keyword>
<dbReference type="GeneID" id="110796272"/>
<evidence type="ECO:0000256" key="8">
    <source>
        <dbReference type="RuleBase" id="RU366017"/>
    </source>
</evidence>
<keyword evidence="3 8" id="KW-0328">Glycosyltransferase</keyword>
<keyword evidence="9" id="KW-1185">Reference proteome</keyword>
<dbReference type="GO" id="GO:0016757">
    <property type="term" value="F:glycosyltransferase activity"/>
    <property type="evidence" value="ECO:0000318"/>
    <property type="project" value="GO_Central"/>
</dbReference>
<reference evidence="9" key="1">
    <citation type="journal article" date="2021" name="Nat. Commun.">
        <title>Genomic analyses provide insights into spinach domestication and the genetic basis of agronomic traits.</title>
        <authorList>
            <person name="Cai X."/>
            <person name="Sun X."/>
            <person name="Xu C."/>
            <person name="Sun H."/>
            <person name="Wang X."/>
            <person name="Ge C."/>
            <person name="Zhang Z."/>
            <person name="Wang Q."/>
            <person name="Fei Z."/>
            <person name="Jiao C."/>
            <person name="Wang Q."/>
        </authorList>
    </citation>
    <scope>NUCLEOTIDE SEQUENCE [LARGE SCALE GENOMIC DNA]</scope>
    <source>
        <strain evidence="9">cv. Varoflay</strain>
    </source>
</reference>
<dbReference type="PANTHER" id="PTHR21461:SF12">
    <property type="entry name" value="GALACTAN BETA-1,4-GALACTOSYLTRANSFERASE GALS2"/>
    <property type="match status" value="1"/>
</dbReference>
<comment type="similarity">
    <text evidence="2 8">Belongs to the glycosyltransferase 92 family.</text>
</comment>
<evidence type="ECO:0000313" key="10">
    <source>
        <dbReference type="RefSeq" id="XP_021857007.2"/>
    </source>
</evidence>
<dbReference type="GO" id="GO:0016020">
    <property type="term" value="C:membrane"/>
    <property type="evidence" value="ECO:0007669"/>
    <property type="project" value="UniProtKB-SubCell"/>
</dbReference>
<evidence type="ECO:0000256" key="1">
    <source>
        <dbReference type="ARBA" id="ARBA00004167"/>
    </source>
</evidence>
<evidence type="ECO:0000256" key="5">
    <source>
        <dbReference type="ARBA" id="ARBA00022692"/>
    </source>
</evidence>
<evidence type="ECO:0000256" key="4">
    <source>
        <dbReference type="ARBA" id="ARBA00022679"/>
    </source>
</evidence>
<evidence type="ECO:0000256" key="3">
    <source>
        <dbReference type="ARBA" id="ARBA00022676"/>
    </source>
</evidence>
<dbReference type="AlphaFoldDB" id="A0A9R0IWP9"/>
<keyword evidence="4 8" id="KW-0808">Transferase</keyword>
<sequence length="505" mass="57616">MGKIQRSKFRKLGERRKGIIGFMWRYNCASELKLVFIALLLFCSVATVFQFLPTRFYPFFTNVTSCPTTTIISTTTSTTTLPPPQQPTDQILETGHIKRSFYPVGTAAYNFVLMSAYRGGPNTFAVIGLSSKPLHDYGHPTYTCEYQTNQNNNNTSSSFSSSVVEGNKLSFQDFGFARAYVVIVVNCTFPQLTTTTTTTGGRLLLHASTNGGYDRSINSTDTIIALTEPPNSWHPSQFLSPPKYDYLYCGSSLFGNLSPQRVREWIAYHVRLFGAKSHFVFHDAGGIHPEVMEVLKPWIELGFATVHDIKDQERFDGFYHNQMLILNDCLHRHRFATKWMFFFDVDEYIYLPGDSSLDSVMDTLGGYTLFQIEQSSMSNRLCLAQDDGQFNKKWGFEKLVYKNTKKIRRDKKYAIQPRNVYATGVHASENFVGKSTRLPDNLMKYFHYQGTVAQRRELCQQLVQDGSTTVENVPYVRDTSLRLMAPSVKKFELDTIGYRLQDTRV</sequence>
<dbReference type="RefSeq" id="XP_021857007.2">
    <property type="nucleotide sequence ID" value="XM_022001315.2"/>
</dbReference>
<evidence type="ECO:0000313" key="9">
    <source>
        <dbReference type="Proteomes" id="UP000813463"/>
    </source>
</evidence>
<dbReference type="KEGG" id="soe:110796272"/>
<dbReference type="GO" id="GO:0005737">
    <property type="term" value="C:cytoplasm"/>
    <property type="evidence" value="ECO:0000318"/>
    <property type="project" value="GO_Central"/>
</dbReference>
<gene>
    <name evidence="10" type="primary">LOC110796272</name>
</gene>
<keyword evidence="5" id="KW-0812">Transmembrane</keyword>
<dbReference type="Pfam" id="PF01697">
    <property type="entry name" value="Glyco_transf_92"/>
    <property type="match status" value="1"/>
</dbReference>
<evidence type="ECO:0000256" key="6">
    <source>
        <dbReference type="ARBA" id="ARBA00022989"/>
    </source>
</evidence>
<dbReference type="InterPro" id="IPR008166">
    <property type="entry name" value="Glyco_transf_92"/>
</dbReference>
<proteinExistence type="inferred from homology"/>
<organism evidence="9 10">
    <name type="scientific">Spinacia oleracea</name>
    <name type="common">Spinach</name>
    <dbReference type="NCBI Taxonomy" id="3562"/>
    <lineage>
        <taxon>Eukaryota</taxon>
        <taxon>Viridiplantae</taxon>
        <taxon>Streptophyta</taxon>
        <taxon>Embryophyta</taxon>
        <taxon>Tracheophyta</taxon>
        <taxon>Spermatophyta</taxon>
        <taxon>Magnoliopsida</taxon>
        <taxon>eudicotyledons</taxon>
        <taxon>Gunneridae</taxon>
        <taxon>Pentapetalae</taxon>
        <taxon>Caryophyllales</taxon>
        <taxon>Chenopodiaceae</taxon>
        <taxon>Chenopodioideae</taxon>
        <taxon>Anserineae</taxon>
        <taxon>Spinacia</taxon>
    </lineage>
</organism>
<accession>A0A9R0IWP9</accession>
<keyword evidence="7" id="KW-0472">Membrane</keyword>
<comment type="subcellular location">
    <subcellularLocation>
        <location evidence="1">Membrane</location>
        <topology evidence="1">Single-pass membrane protein</topology>
    </subcellularLocation>
</comment>
<evidence type="ECO:0000256" key="2">
    <source>
        <dbReference type="ARBA" id="ARBA00007647"/>
    </source>
</evidence>
<dbReference type="Proteomes" id="UP000813463">
    <property type="component" value="Chromosome 1"/>
</dbReference>